<organism evidence="4 5">
    <name type="scientific">Aegilops tauschii subsp. strangulata</name>
    <name type="common">Goatgrass</name>
    <dbReference type="NCBI Taxonomy" id="200361"/>
    <lineage>
        <taxon>Eukaryota</taxon>
        <taxon>Viridiplantae</taxon>
        <taxon>Streptophyta</taxon>
        <taxon>Embryophyta</taxon>
        <taxon>Tracheophyta</taxon>
        <taxon>Spermatophyta</taxon>
        <taxon>Magnoliopsida</taxon>
        <taxon>Liliopsida</taxon>
        <taxon>Poales</taxon>
        <taxon>Poaceae</taxon>
        <taxon>BOP clade</taxon>
        <taxon>Pooideae</taxon>
        <taxon>Triticodae</taxon>
        <taxon>Triticeae</taxon>
        <taxon>Triticinae</taxon>
        <taxon>Aegilops</taxon>
    </lineage>
</organism>
<dbReference type="InterPro" id="IPR032696">
    <property type="entry name" value="SQ_cyclase_C"/>
</dbReference>
<evidence type="ECO:0000259" key="3">
    <source>
        <dbReference type="Pfam" id="PF13243"/>
    </source>
</evidence>
<accession>A0A453R3N4</accession>
<dbReference type="Gene3D" id="1.50.10.20">
    <property type="match status" value="1"/>
</dbReference>
<dbReference type="InterPro" id="IPR018333">
    <property type="entry name" value="Squalene_cyclase"/>
</dbReference>
<reference evidence="4" key="5">
    <citation type="journal article" date="2021" name="G3 (Bethesda)">
        <title>Aegilops tauschii genome assembly Aet v5.0 features greater sequence contiguity and improved annotation.</title>
        <authorList>
            <person name="Wang L."/>
            <person name="Zhu T."/>
            <person name="Rodriguez J.C."/>
            <person name="Deal K.R."/>
            <person name="Dubcovsky J."/>
            <person name="McGuire P.E."/>
            <person name="Lux T."/>
            <person name="Spannagl M."/>
            <person name="Mayer K.F.X."/>
            <person name="Baldrich P."/>
            <person name="Meyers B.C."/>
            <person name="Huo N."/>
            <person name="Gu Y.Q."/>
            <person name="Zhou H."/>
            <person name="Devos K.M."/>
            <person name="Bennetzen J.L."/>
            <person name="Unver T."/>
            <person name="Budak H."/>
            <person name="Gulick P.J."/>
            <person name="Galiba G."/>
            <person name="Kalapos B."/>
            <person name="Nelson D.R."/>
            <person name="Li P."/>
            <person name="You F.M."/>
            <person name="Luo M.C."/>
            <person name="Dvorak J."/>
        </authorList>
    </citation>
    <scope>NUCLEOTIDE SEQUENCE [LARGE SCALE GENOMIC DNA]</scope>
    <source>
        <strain evidence="4">cv. AL8/78</strain>
    </source>
</reference>
<dbReference type="Gramene" id="AET7Gv20449300.7">
    <property type="protein sequence ID" value="AET7Gv20449300.7"/>
    <property type="gene ID" value="AET7Gv20449300"/>
</dbReference>
<evidence type="ECO:0000256" key="2">
    <source>
        <dbReference type="ARBA" id="ARBA00022737"/>
    </source>
</evidence>
<dbReference type="Pfam" id="PF13243">
    <property type="entry name" value="SQHop_cyclase_C"/>
    <property type="match status" value="1"/>
</dbReference>
<dbReference type="Proteomes" id="UP000015105">
    <property type="component" value="Chromosome 7D"/>
</dbReference>
<feature type="domain" description="Squalene cyclase C-terminal" evidence="3">
    <location>
        <begin position="18"/>
        <end position="119"/>
    </location>
</feature>
<name>A0A453R3N4_AEGTS</name>
<dbReference type="PANTHER" id="PTHR11764:SF39">
    <property type="entry name" value="TERPENE CYCLASE_MUTASE FAMILY MEMBER"/>
    <property type="match status" value="1"/>
</dbReference>
<dbReference type="InterPro" id="IPR002365">
    <property type="entry name" value="Terpene_synthase_CS"/>
</dbReference>
<evidence type="ECO:0000256" key="1">
    <source>
        <dbReference type="ARBA" id="ARBA00009755"/>
    </source>
</evidence>
<reference evidence="4" key="3">
    <citation type="journal article" date="2017" name="Nature">
        <title>Genome sequence of the progenitor of the wheat D genome Aegilops tauschii.</title>
        <authorList>
            <person name="Luo M.C."/>
            <person name="Gu Y.Q."/>
            <person name="Puiu D."/>
            <person name="Wang H."/>
            <person name="Twardziok S.O."/>
            <person name="Deal K.R."/>
            <person name="Huo N."/>
            <person name="Zhu T."/>
            <person name="Wang L."/>
            <person name="Wang Y."/>
            <person name="McGuire P.E."/>
            <person name="Liu S."/>
            <person name="Long H."/>
            <person name="Ramasamy R.K."/>
            <person name="Rodriguez J.C."/>
            <person name="Van S.L."/>
            <person name="Yuan L."/>
            <person name="Wang Z."/>
            <person name="Xia Z."/>
            <person name="Xiao L."/>
            <person name="Anderson O.D."/>
            <person name="Ouyang S."/>
            <person name="Liang Y."/>
            <person name="Zimin A.V."/>
            <person name="Pertea G."/>
            <person name="Qi P."/>
            <person name="Bennetzen J.L."/>
            <person name="Dai X."/>
            <person name="Dawson M.W."/>
            <person name="Muller H.G."/>
            <person name="Kugler K."/>
            <person name="Rivarola-Duarte L."/>
            <person name="Spannagl M."/>
            <person name="Mayer K.F.X."/>
            <person name="Lu F.H."/>
            <person name="Bevan M.W."/>
            <person name="Leroy P."/>
            <person name="Li P."/>
            <person name="You F.M."/>
            <person name="Sun Q."/>
            <person name="Liu Z."/>
            <person name="Lyons E."/>
            <person name="Wicker T."/>
            <person name="Salzberg S.L."/>
            <person name="Devos K.M."/>
            <person name="Dvorak J."/>
        </authorList>
    </citation>
    <scope>NUCLEOTIDE SEQUENCE [LARGE SCALE GENOMIC DNA]</scope>
    <source>
        <strain evidence="4">cv. AL8/78</strain>
    </source>
</reference>
<dbReference type="EnsemblPlants" id="AET7Gv20449300.7">
    <property type="protein sequence ID" value="AET7Gv20449300.7"/>
    <property type="gene ID" value="AET7Gv20449300"/>
</dbReference>
<dbReference type="GO" id="GO:0016866">
    <property type="term" value="F:intramolecular transferase activity"/>
    <property type="evidence" value="ECO:0007669"/>
    <property type="project" value="InterPro"/>
</dbReference>
<proteinExistence type="inferred from homology"/>
<comment type="similarity">
    <text evidence="1">Belongs to the terpene cyclase/mutase family.</text>
</comment>
<dbReference type="AlphaFoldDB" id="A0A453R3N4"/>
<keyword evidence="2" id="KW-0677">Repeat</keyword>
<dbReference type="PROSITE" id="PS01074">
    <property type="entry name" value="TERPENE_SYNTHASES"/>
    <property type="match status" value="1"/>
</dbReference>
<dbReference type="PANTHER" id="PTHR11764">
    <property type="entry name" value="TERPENE CYCLASE/MUTASE FAMILY MEMBER"/>
    <property type="match status" value="1"/>
</dbReference>
<keyword evidence="5" id="KW-1185">Reference proteome</keyword>
<reference evidence="4" key="4">
    <citation type="submission" date="2019-03" db="UniProtKB">
        <authorList>
            <consortium name="EnsemblPlants"/>
        </authorList>
    </citation>
    <scope>IDENTIFICATION</scope>
</reference>
<reference evidence="5" key="2">
    <citation type="journal article" date="2017" name="Nat. Plants">
        <title>The Aegilops tauschii genome reveals multiple impacts of transposons.</title>
        <authorList>
            <person name="Zhao G."/>
            <person name="Zou C."/>
            <person name="Li K."/>
            <person name="Wang K."/>
            <person name="Li T."/>
            <person name="Gao L."/>
            <person name="Zhang X."/>
            <person name="Wang H."/>
            <person name="Yang Z."/>
            <person name="Liu X."/>
            <person name="Jiang W."/>
            <person name="Mao L."/>
            <person name="Kong X."/>
            <person name="Jiao Y."/>
            <person name="Jia J."/>
        </authorList>
    </citation>
    <scope>NUCLEOTIDE SEQUENCE [LARGE SCALE GENOMIC DNA]</scope>
    <source>
        <strain evidence="5">cv. AL8/78</strain>
    </source>
</reference>
<protein>
    <recommendedName>
        <fullName evidence="3">Squalene cyclase C-terminal domain-containing protein</fullName>
    </recommendedName>
</protein>
<evidence type="ECO:0000313" key="5">
    <source>
        <dbReference type="Proteomes" id="UP000015105"/>
    </source>
</evidence>
<dbReference type="GO" id="GO:0005811">
    <property type="term" value="C:lipid droplet"/>
    <property type="evidence" value="ECO:0007669"/>
    <property type="project" value="InterPro"/>
</dbReference>
<dbReference type="SUPFAM" id="SSF48239">
    <property type="entry name" value="Terpenoid cyclases/Protein prenyltransferases"/>
    <property type="match status" value="1"/>
</dbReference>
<dbReference type="InterPro" id="IPR008930">
    <property type="entry name" value="Terpenoid_cyclase/PrenylTrfase"/>
</dbReference>
<dbReference type="GO" id="GO:0016104">
    <property type="term" value="P:triterpenoid biosynthetic process"/>
    <property type="evidence" value="ECO:0007669"/>
    <property type="project" value="InterPro"/>
</dbReference>
<evidence type="ECO:0000313" key="4">
    <source>
        <dbReference type="EnsemblPlants" id="AET7Gv20449300.7"/>
    </source>
</evidence>
<reference evidence="5" key="1">
    <citation type="journal article" date="2014" name="Science">
        <title>Ancient hybridizations among the ancestral genomes of bread wheat.</title>
        <authorList>
            <consortium name="International Wheat Genome Sequencing Consortium,"/>
            <person name="Marcussen T."/>
            <person name="Sandve S.R."/>
            <person name="Heier L."/>
            <person name="Spannagl M."/>
            <person name="Pfeifer M."/>
            <person name="Jakobsen K.S."/>
            <person name="Wulff B.B."/>
            <person name="Steuernagel B."/>
            <person name="Mayer K.F."/>
            <person name="Olsen O.A."/>
        </authorList>
    </citation>
    <scope>NUCLEOTIDE SEQUENCE [LARGE SCALE GENOMIC DNA]</scope>
    <source>
        <strain evidence="5">cv. AL8/78</strain>
    </source>
</reference>
<sequence>MLGELIHILKMIDRSVECTSSVLQALIMFREVYPGYREEEIRKCIKNASKFIENSQRKDGSWFGTWGICFTYGTFFAVKGLVASGRTYENSFSISKACEFLLSKQLSTGGWGETYLSSETEVILMHFYIKPHTQVRSLVSPCQIFIFL</sequence>